<gene>
    <name evidence="1" type="ORF">T07_8689</name>
</gene>
<dbReference type="AlphaFoldDB" id="A0A0V0SK93"/>
<name>A0A0V0SK93_9BILA</name>
<evidence type="ECO:0000313" key="1">
    <source>
        <dbReference type="EMBL" id="KRX27015.1"/>
    </source>
</evidence>
<protein>
    <submittedName>
        <fullName evidence="1">Uncharacterized protein</fullName>
    </submittedName>
</protein>
<reference evidence="1 2" key="1">
    <citation type="submission" date="2015-01" db="EMBL/GenBank/DDBJ databases">
        <title>Evolution of Trichinella species and genotypes.</title>
        <authorList>
            <person name="Korhonen P.K."/>
            <person name="Edoardo P."/>
            <person name="Giuseppe L.R."/>
            <person name="Gasser R.B."/>
        </authorList>
    </citation>
    <scope>NUCLEOTIDE SEQUENCE [LARGE SCALE GENOMIC DNA]</scope>
    <source>
        <strain evidence="1">ISS37</strain>
    </source>
</reference>
<dbReference type="Proteomes" id="UP000054630">
    <property type="component" value="Unassembled WGS sequence"/>
</dbReference>
<accession>A0A0V0SK93</accession>
<sequence length="93" mass="10397">MNSFSIVYWFTVLSKRSWAVDVSKLCDVRRSLQTQQFSVWVMRERGKKRSPAVCMPLLLSLLCGVVKKFSPNDRGVSLSMGTLGNEGCLVPIG</sequence>
<proteinExistence type="predicted"/>
<organism evidence="1 2">
    <name type="scientific">Trichinella nelsoni</name>
    <dbReference type="NCBI Taxonomy" id="6336"/>
    <lineage>
        <taxon>Eukaryota</taxon>
        <taxon>Metazoa</taxon>
        <taxon>Ecdysozoa</taxon>
        <taxon>Nematoda</taxon>
        <taxon>Enoplea</taxon>
        <taxon>Dorylaimia</taxon>
        <taxon>Trichinellida</taxon>
        <taxon>Trichinellidae</taxon>
        <taxon>Trichinella</taxon>
    </lineage>
</organism>
<comment type="caution">
    <text evidence="1">The sequence shown here is derived from an EMBL/GenBank/DDBJ whole genome shotgun (WGS) entry which is preliminary data.</text>
</comment>
<evidence type="ECO:0000313" key="2">
    <source>
        <dbReference type="Proteomes" id="UP000054630"/>
    </source>
</evidence>
<keyword evidence="2" id="KW-1185">Reference proteome</keyword>
<dbReference type="EMBL" id="JYDL01000005">
    <property type="protein sequence ID" value="KRX27015.1"/>
    <property type="molecule type" value="Genomic_DNA"/>
</dbReference>
<dbReference type="OrthoDB" id="10426326at2759"/>